<gene>
    <name evidence="1" type="ORF">UU49_C0002G0014</name>
</gene>
<dbReference type="InterPro" id="IPR050696">
    <property type="entry name" value="FtsA/MreB"/>
</dbReference>
<evidence type="ECO:0000313" key="2">
    <source>
        <dbReference type="Proteomes" id="UP000034108"/>
    </source>
</evidence>
<evidence type="ECO:0008006" key="3">
    <source>
        <dbReference type="Google" id="ProtNLM"/>
    </source>
</evidence>
<dbReference type="AlphaFoldDB" id="A0A0G0XSF2"/>
<reference evidence="1 2" key="1">
    <citation type="journal article" date="2015" name="Nature">
        <title>rRNA introns, odd ribosomes, and small enigmatic genomes across a large radiation of phyla.</title>
        <authorList>
            <person name="Brown C.T."/>
            <person name="Hug L.A."/>
            <person name="Thomas B.C."/>
            <person name="Sharon I."/>
            <person name="Castelle C.J."/>
            <person name="Singh A."/>
            <person name="Wilkins M.J."/>
            <person name="Williams K.H."/>
            <person name="Banfield J.F."/>
        </authorList>
    </citation>
    <scope>NUCLEOTIDE SEQUENCE [LARGE SCALE GENOMIC DNA]</scope>
</reference>
<dbReference type="Pfam" id="PF11104">
    <property type="entry name" value="PilM_2"/>
    <property type="match status" value="1"/>
</dbReference>
<dbReference type="Proteomes" id="UP000034108">
    <property type="component" value="Unassembled WGS sequence"/>
</dbReference>
<name>A0A0G0XSF2_9BACT</name>
<dbReference type="STRING" id="1619048.UU49_C0002G0014"/>
<comment type="caution">
    <text evidence="1">The sequence shown here is derived from an EMBL/GenBank/DDBJ whole genome shotgun (WGS) entry which is preliminary data.</text>
</comment>
<organism evidence="1 2">
    <name type="scientific">Candidatus Magasanikbacteria bacterium GW2011_GWC2_41_17</name>
    <dbReference type="NCBI Taxonomy" id="1619048"/>
    <lineage>
        <taxon>Bacteria</taxon>
        <taxon>Candidatus Magasanikiibacteriota</taxon>
    </lineage>
</organism>
<dbReference type="NCBIfam" id="TIGR01175">
    <property type="entry name" value="pilM"/>
    <property type="match status" value="1"/>
</dbReference>
<sequence>MFLNPFHNSFGLDIGDRSIKLVQLQRVRDNFLKPHFKLAHHSQIPLPPGWIVDGELQKPEEIMKALKNHIAKQKDGLAVSPWVAISLPETKTYIQLIQLKTTEENITEETIREAAPSYLPFDLNDIYLDWQVIGQEDNNVSVLLAAVPKRIADTYTYLLNIAGLTPLAMEVEATAITRAVINRQKDLSREARGILDLGATRASFIIFDHGVIQFSLSLAFAGQDVTEKISNAMNLELSEAEKMKKECGLDPKKCKGDLKSALEGSLNELADKITQAIQFYKLHFPEKNQLTGIRLCGGGANLPALENYLSAKLKLKVRKANPWVNLFPAEQLPLDEEHSLLYTTAIGLAIRAMETPINL</sequence>
<evidence type="ECO:0000313" key="1">
    <source>
        <dbReference type="EMBL" id="KKR99900.1"/>
    </source>
</evidence>
<dbReference type="PIRSF" id="PIRSF019169">
    <property type="entry name" value="PilM"/>
    <property type="match status" value="1"/>
</dbReference>
<dbReference type="EMBL" id="LCAV01000002">
    <property type="protein sequence ID" value="KKR99900.1"/>
    <property type="molecule type" value="Genomic_DNA"/>
</dbReference>
<dbReference type="Gene3D" id="3.30.1490.300">
    <property type="match status" value="1"/>
</dbReference>
<dbReference type="PANTHER" id="PTHR32432">
    <property type="entry name" value="CELL DIVISION PROTEIN FTSA-RELATED"/>
    <property type="match status" value="1"/>
</dbReference>
<dbReference type="PANTHER" id="PTHR32432:SF3">
    <property type="entry name" value="ETHANOLAMINE UTILIZATION PROTEIN EUTJ"/>
    <property type="match status" value="1"/>
</dbReference>
<protein>
    <recommendedName>
        <fullName evidence="3">Type IV pilus assembly protein PilM</fullName>
    </recommendedName>
</protein>
<dbReference type="CDD" id="cd24049">
    <property type="entry name" value="ASKHA_NBD_PilM"/>
    <property type="match status" value="1"/>
</dbReference>
<proteinExistence type="predicted"/>
<dbReference type="SUPFAM" id="SSF53067">
    <property type="entry name" value="Actin-like ATPase domain"/>
    <property type="match status" value="2"/>
</dbReference>
<dbReference type="InterPro" id="IPR005883">
    <property type="entry name" value="PilM"/>
</dbReference>
<dbReference type="InterPro" id="IPR043129">
    <property type="entry name" value="ATPase_NBD"/>
</dbReference>
<accession>A0A0G0XSF2</accession>
<dbReference type="Gene3D" id="3.30.420.40">
    <property type="match status" value="2"/>
</dbReference>